<dbReference type="RefSeq" id="WP_259543229.1">
    <property type="nucleotide sequence ID" value="NZ_JANLCJ010000312.1"/>
</dbReference>
<dbReference type="EMBL" id="JANLCJ010000312">
    <property type="protein sequence ID" value="MCS5736969.1"/>
    <property type="molecule type" value="Genomic_DNA"/>
</dbReference>
<protein>
    <submittedName>
        <fullName evidence="1">Uncharacterized protein</fullName>
    </submittedName>
</protein>
<evidence type="ECO:0000313" key="2">
    <source>
        <dbReference type="Proteomes" id="UP001165586"/>
    </source>
</evidence>
<name>A0ABT2HAK5_9MICO</name>
<proteinExistence type="predicted"/>
<accession>A0ABT2HAK5</accession>
<sequence length="116" mass="14012">MYEIKEDGTRFVDGRELAFYDIECFPNLSMIVFKDINKNIIMKAHTHWDATRQAYHFRPNDVQMMKHLAQTRHLVQFNGYNYDDIMLTSMMYDASAEVLKYRNDKIITNFKHYYKP</sequence>
<reference evidence="1" key="1">
    <citation type="submission" date="2022-08" db="EMBL/GenBank/DDBJ databases">
        <authorList>
            <person name="Deng Y."/>
            <person name="Han X.-F."/>
            <person name="Zhang Y.-Q."/>
        </authorList>
    </citation>
    <scope>NUCLEOTIDE SEQUENCE</scope>
    <source>
        <strain evidence="1">CPCC 203386</strain>
    </source>
</reference>
<dbReference type="Proteomes" id="UP001165586">
    <property type="component" value="Unassembled WGS sequence"/>
</dbReference>
<evidence type="ECO:0000313" key="1">
    <source>
        <dbReference type="EMBL" id="MCS5736969.1"/>
    </source>
</evidence>
<keyword evidence="2" id="KW-1185">Reference proteome</keyword>
<organism evidence="1 2">
    <name type="scientific">Herbiconiux daphne</name>
    <dbReference type="NCBI Taxonomy" id="2970914"/>
    <lineage>
        <taxon>Bacteria</taxon>
        <taxon>Bacillati</taxon>
        <taxon>Actinomycetota</taxon>
        <taxon>Actinomycetes</taxon>
        <taxon>Micrococcales</taxon>
        <taxon>Microbacteriaceae</taxon>
        <taxon>Herbiconiux</taxon>
    </lineage>
</organism>
<comment type="caution">
    <text evidence="1">The sequence shown here is derived from an EMBL/GenBank/DDBJ whole genome shotgun (WGS) entry which is preliminary data.</text>
</comment>
<feature type="non-terminal residue" evidence="1">
    <location>
        <position position="116"/>
    </location>
</feature>
<gene>
    <name evidence="1" type="ORF">N1032_24900</name>
</gene>